<proteinExistence type="predicted"/>
<protein>
    <submittedName>
        <fullName evidence="1">Uncharacterized protein</fullName>
    </submittedName>
</protein>
<accession>X1P9X0</accession>
<dbReference type="AlphaFoldDB" id="X1P9X0"/>
<comment type="caution">
    <text evidence="1">The sequence shown here is derived from an EMBL/GenBank/DDBJ whole genome shotgun (WGS) entry which is preliminary data.</text>
</comment>
<organism evidence="1">
    <name type="scientific">marine sediment metagenome</name>
    <dbReference type="NCBI Taxonomy" id="412755"/>
    <lineage>
        <taxon>unclassified sequences</taxon>
        <taxon>metagenomes</taxon>
        <taxon>ecological metagenomes</taxon>
    </lineage>
</organism>
<sequence>LKKELGGNVQQAADFERAMCLTSFVVGCDVLCLGFAQLSSNFCWFSEISSIRKFRSSLISYGEKLVRSYPFETGHYNRIAGVLLNNPDDPEDKLEVKAKTKDYLGRLVDLQEAQDKLRSHLSSLGGYFNERDV</sequence>
<evidence type="ECO:0000313" key="1">
    <source>
        <dbReference type="EMBL" id="GAI52633.1"/>
    </source>
</evidence>
<name>X1P9X0_9ZZZZ</name>
<feature type="non-terminal residue" evidence="1">
    <location>
        <position position="1"/>
    </location>
</feature>
<gene>
    <name evidence="1" type="ORF">S06H3_56453</name>
</gene>
<reference evidence="1" key="1">
    <citation type="journal article" date="2014" name="Front. Microbiol.">
        <title>High frequency of phylogenetically diverse reductive dehalogenase-homologous genes in deep subseafloor sedimentary metagenomes.</title>
        <authorList>
            <person name="Kawai M."/>
            <person name="Futagami T."/>
            <person name="Toyoda A."/>
            <person name="Takaki Y."/>
            <person name="Nishi S."/>
            <person name="Hori S."/>
            <person name="Arai W."/>
            <person name="Tsubouchi T."/>
            <person name="Morono Y."/>
            <person name="Uchiyama I."/>
            <person name="Ito T."/>
            <person name="Fujiyama A."/>
            <person name="Inagaki F."/>
            <person name="Takami H."/>
        </authorList>
    </citation>
    <scope>NUCLEOTIDE SEQUENCE</scope>
    <source>
        <strain evidence="1">Expedition CK06-06</strain>
    </source>
</reference>
<dbReference type="EMBL" id="BARV01036310">
    <property type="protein sequence ID" value="GAI52633.1"/>
    <property type="molecule type" value="Genomic_DNA"/>
</dbReference>